<evidence type="ECO:0000256" key="5">
    <source>
        <dbReference type="ARBA" id="ARBA00022857"/>
    </source>
</evidence>
<evidence type="ECO:0000256" key="6">
    <source>
        <dbReference type="ARBA" id="ARBA00023002"/>
    </source>
</evidence>
<dbReference type="PANTHER" id="PTHR43098">
    <property type="entry name" value="L-ORNITHINE N(5)-MONOOXYGENASE-RELATED"/>
    <property type="match status" value="1"/>
</dbReference>
<keyword evidence="7" id="KW-0503">Monooxygenase</keyword>
<keyword evidence="4" id="KW-0274">FAD</keyword>
<evidence type="ECO:0000313" key="8">
    <source>
        <dbReference type="EMBL" id="MBO1081293.1"/>
    </source>
</evidence>
<dbReference type="Proteomes" id="UP001518989">
    <property type="component" value="Unassembled WGS sequence"/>
</dbReference>
<proteinExistence type="inferred from homology"/>
<dbReference type="PRINTS" id="PR00411">
    <property type="entry name" value="PNDRDTASEI"/>
</dbReference>
<protein>
    <submittedName>
        <fullName evidence="8">NAD(P)/FAD-dependent oxidoreductase</fullName>
    </submittedName>
</protein>
<evidence type="ECO:0000256" key="7">
    <source>
        <dbReference type="ARBA" id="ARBA00023033"/>
    </source>
</evidence>
<dbReference type="InterPro" id="IPR036188">
    <property type="entry name" value="FAD/NAD-bd_sf"/>
</dbReference>
<gene>
    <name evidence="8" type="ORF">IAI61_19860</name>
</gene>
<keyword evidence="5" id="KW-0521">NADP</keyword>
<evidence type="ECO:0000256" key="4">
    <source>
        <dbReference type="ARBA" id="ARBA00022827"/>
    </source>
</evidence>
<comment type="caution">
    <text evidence="8">The sequence shown here is derived from an EMBL/GenBank/DDBJ whole genome shotgun (WGS) entry which is preliminary data.</text>
</comment>
<evidence type="ECO:0000313" key="9">
    <source>
        <dbReference type="Proteomes" id="UP001518989"/>
    </source>
</evidence>
<evidence type="ECO:0000256" key="3">
    <source>
        <dbReference type="ARBA" id="ARBA00022630"/>
    </source>
</evidence>
<dbReference type="PANTHER" id="PTHR43098:SF3">
    <property type="entry name" value="L-ORNITHINE N(5)-MONOOXYGENASE-RELATED"/>
    <property type="match status" value="1"/>
</dbReference>
<comment type="similarity">
    <text evidence="2">Belongs to the FAD-binding monooxygenase family.</text>
</comment>
<keyword evidence="6" id="KW-0560">Oxidoreductase</keyword>
<evidence type="ECO:0000256" key="2">
    <source>
        <dbReference type="ARBA" id="ARBA00010139"/>
    </source>
</evidence>
<dbReference type="Gene3D" id="3.50.50.60">
    <property type="entry name" value="FAD/NAD(P)-binding domain"/>
    <property type="match status" value="2"/>
</dbReference>
<organism evidence="8 9">
    <name type="scientific">Roseomonas haemaphysalidis</name>
    <dbReference type="NCBI Taxonomy" id="2768162"/>
    <lineage>
        <taxon>Bacteria</taxon>
        <taxon>Pseudomonadati</taxon>
        <taxon>Pseudomonadota</taxon>
        <taxon>Alphaproteobacteria</taxon>
        <taxon>Acetobacterales</taxon>
        <taxon>Roseomonadaceae</taxon>
        <taxon>Roseomonas</taxon>
    </lineage>
</organism>
<comment type="cofactor">
    <cofactor evidence="1">
        <name>FAD</name>
        <dbReference type="ChEBI" id="CHEBI:57692"/>
    </cofactor>
</comment>
<evidence type="ECO:0000256" key="1">
    <source>
        <dbReference type="ARBA" id="ARBA00001974"/>
    </source>
</evidence>
<keyword evidence="3" id="KW-0285">Flavoprotein</keyword>
<sequence length="538" mass="60546">MNDTVPDRGRADCDAVVVGAGFAGLYMLYRLRQLGLTARGFEAGSGVGGTWYWNRYPGARCDVESLQYSYSFSDELQQDWEWTERYPAQAEILRYIEHAAERFDLKRDIRFETRVTAATFDEAAKLWHVETDKGDRVSARFCIMATGALSAAKRPEMPGLEEFGGRWYHTGSWPHEPVDFTGQRVAVIGTGSSGIQTIPVVAKQAAHLTVFQRTPNFSIPAWNEPLAPEKQAAWKANYAEHRARARDTRSGILYEYSQRGTFDVEEPERQAEYERRWGRGGANYTHAFNDIFVRPEANEAAADYVRTRIRAIVRNPEVAEALVPKDHPIGTKRICVDTDYYDSFNRDNVSLVDVRRTPIERVTREGLRTTERDYPFDSIIFATGYDAVTGALDRIAIRGRGGEALRDKWRDGPKTYLGIMIAGFPNFFIITGPGSPSVLTNVVVAIEQHVGFVADCLAHLQSHGIATIEAEPEAEENWVAHVNEVADRTLFPVANSWYMGANVPGKPRVFLPYVGGFGNYTRICEEVVRDNYRGFRVG</sequence>
<dbReference type="InterPro" id="IPR050775">
    <property type="entry name" value="FAD-binding_Monooxygenases"/>
</dbReference>
<dbReference type="SUPFAM" id="SSF51905">
    <property type="entry name" value="FAD/NAD(P)-binding domain"/>
    <property type="match status" value="2"/>
</dbReference>
<dbReference type="EMBL" id="JACTNG010000014">
    <property type="protein sequence ID" value="MBO1081293.1"/>
    <property type="molecule type" value="Genomic_DNA"/>
</dbReference>
<dbReference type="RefSeq" id="WP_207419472.1">
    <property type="nucleotide sequence ID" value="NZ_CP061177.1"/>
</dbReference>
<name>A0ABS3KUZ2_9PROT</name>
<reference evidence="8 9" key="1">
    <citation type="submission" date="2020-09" db="EMBL/GenBank/DDBJ databases">
        <title>Roseomonas.</title>
        <authorList>
            <person name="Zhu W."/>
        </authorList>
    </citation>
    <scope>NUCLEOTIDE SEQUENCE [LARGE SCALE GENOMIC DNA]</scope>
    <source>
        <strain evidence="8 9">573</strain>
    </source>
</reference>
<accession>A0ABS3KUZ2</accession>
<dbReference type="Pfam" id="PF13738">
    <property type="entry name" value="Pyr_redox_3"/>
    <property type="match status" value="1"/>
</dbReference>
<keyword evidence="9" id="KW-1185">Reference proteome</keyword>